<evidence type="ECO:0000313" key="2">
    <source>
        <dbReference type="EMBL" id="PWA56315.1"/>
    </source>
</evidence>
<protein>
    <submittedName>
        <fullName evidence="2">Reverse transcriptase</fullName>
    </submittedName>
</protein>
<dbReference type="GO" id="GO:0006508">
    <property type="term" value="P:proteolysis"/>
    <property type="evidence" value="ECO:0007669"/>
    <property type="project" value="InterPro"/>
</dbReference>
<dbReference type="PANTHER" id="PTHR24559">
    <property type="entry name" value="TRANSPOSON TY3-I GAG-POL POLYPROTEIN"/>
    <property type="match status" value="1"/>
</dbReference>
<dbReference type="Gene3D" id="3.10.10.10">
    <property type="entry name" value="HIV Type 1 Reverse Transcriptase, subunit A, domain 1"/>
    <property type="match status" value="1"/>
</dbReference>
<dbReference type="GO" id="GO:0004190">
    <property type="term" value="F:aspartic-type endopeptidase activity"/>
    <property type="evidence" value="ECO:0007669"/>
    <property type="project" value="InterPro"/>
</dbReference>
<feature type="domain" description="Peptidase A3A" evidence="1">
    <location>
        <begin position="4"/>
        <end position="47"/>
    </location>
</feature>
<dbReference type="SUPFAM" id="SSF56672">
    <property type="entry name" value="DNA/RNA polymerases"/>
    <property type="match status" value="1"/>
</dbReference>
<comment type="caution">
    <text evidence="2">The sequence shown here is derived from an EMBL/GenBank/DDBJ whole genome shotgun (WGS) entry which is preliminary data.</text>
</comment>
<evidence type="ECO:0000259" key="1">
    <source>
        <dbReference type="Pfam" id="PF02160"/>
    </source>
</evidence>
<dbReference type="Pfam" id="PF02160">
    <property type="entry name" value="Peptidase_A3"/>
    <property type="match status" value="1"/>
</dbReference>
<dbReference type="EMBL" id="PKPP01006497">
    <property type="protein sequence ID" value="PWA56315.1"/>
    <property type="molecule type" value="Genomic_DNA"/>
</dbReference>
<dbReference type="GO" id="GO:0003964">
    <property type="term" value="F:RNA-directed DNA polymerase activity"/>
    <property type="evidence" value="ECO:0007669"/>
    <property type="project" value="UniProtKB-KW"/>
</dbReference>
<proteinExistence type="predicted"/>
<name>A0A2U1M4Z1_ARTAN</name>
<keyword evidence="2" id="KW-0548">Nucleotidyltransferase</keyword>
<reference evidence="2 3" key="1">
    <citation type="journal article" date="2018" name="Mol. Plant">
        <title>The genome of Artemisia annua provides insight into the evolution of Asteraceae family and artemisinin biosynthesis.</title>
        <authorList>
            <person name="Shen Q."/>
            <person name="Zhang L."/>
            <person name="Liao Z."/>
            <person name="Wang S."/>
            <person name="Yan T."/>
            <person name="Shi P."/>
            <person name="Liu M."/>
            <person name="Fu X."/>
            <person name="Pan Q."/>
            <person name="Wang Y."/>
            <person name="Lv Z."/>
            <person name="Lu X."/>
            <person name="Zhang F."/>
            <person name="Jiang W."/>
            <person name="Ma Y."/>
            <person name="Chen M."/>
            <person name="Hao X."/>
            <person name="Li L."/>
            <person name="Tang Y."/>
            <person name="Lv G."/>
            <person name="Zhou Y."/>
            <person name="Sun X."/>
            <person name="Brodelius P.E."/>
            <person name="Rose J.K.C."/>
            <person name="Tang K."/>
        </authorList>
    </citation>
    <scope>NUCLEOTIDE SEQUENCE [LARGE SCALE GENOMIC DNA]</scope>
    <source>
        <strain evidence="3">cv. Huhao1</strain>
        <tissue evidence="2">Leaf</tissue>
    </source>
</reference>
<keyword evidence="2" id="KW-0808">Transferase</keyword>
<dbReference type="InterPro" id="IPR043502">
    <property type="entry name" value="DNA/RNA_pol_sf"/>
</dbReference>
<dbReference type="OrthoDB" id="1693612at2759"/>
<dbReference type="STRING" id="35608.A0A2U1M4Z1"/>
<organism evidence="2 3">
    <name type="scientific">Artemisia annua</name>
    <name type="common">Sweet wormwood</name>
    <dbReference type="NCBI Taxonomy" id="35608"/>
    <lineage>
        <taxon>Eukaryota</taxon>
        <taxon>Viridiplantae</taxon>
        <taxon>Streptophyta</taxon>
        <taxon>Embryophyta</taxon>
        <taxon>Tracheophyta</taxon>
        <taxon>Spermatophyta</taxon>
        <taxon>Magnoliopsida</taxon>
        <taxon>eudicotyledons</taxon>
        <taxon>Gunneridae</taxon>
        <taxon>Pentapetalae</taxon>
        <taxon>asterids</taxon>
        <taxon>campanulids</taxon>
        <taxon>Asterales</taxon>
        <taxon>Asteraceae</taxon>
        <taxon>Asteroideae</taxon>
        <taxon>Anthemideae</taxon>
        <taxon>Artemisiinae</taxon>
        <taxon>Artemisia</taxon>
    </lineage>
</organism>
<keyword evidence="2" id="KW-0695">RNA-directed DNA polymerase</keyword>
<keyword evidence="3" id="KW-1185">Reference proteome</keyword>
<evidence type="ECO:0000313" key="3">
    <source>
        <dbReference type="Proteomes" id="UP000245207"/>
    </source>
</evidence>
<sequence length="272" mass="32411">MKKEHIEKALEEVCSENPLDKINTNNQLVSIKLKDPLAEINIPNRIPYSIKDVKEFKEECQQLLNKGIIRESSSPHSAPAFYVENNNEVKRGKRRMVINYKKMNDATIGDSYKLPRKDYILEKLKGNTHFKLRDDRIVDKEESIIARGKGNLAEVFKILFEHYEKRTSLATTKLTWENIWEYEEVNSLKVVFIPPFPKEIKNPLAFIISRMRIVEYLDEYNLNATNEEELKKQFLDYNKRMEKYYENESEELDDYYDDNNFDYFGEPYYETD</sequence>
<dbReference type="InterPro" id="IPR000588">
    <property type="entry name" value="Pept_A3A"/>
</dbReference>
<dbReference type="PANTHER" id="PTHR24559:SF444">
    <property type="entry name" value="REVERSE TRANSCRIPTASE DOMAIN-CONTAINING PROTEIN"/>
    <property type="match status" value="1"/>
</dbReference>
<dbReference type="Proteomes" id="UP000245207">
    <property type="component" value="Unassembled WGS sequence"/>
</dbReference>
<dbReference type="InterPro" id="IPR053134">
    <property type="entry name" value="RNA-dir_DNA_polymerase"/>
</dbReference>
<accession>A0A2U1M4Z1</accession>
<dbReference type="AlphaFoldDB" id="A0A2U1M4Z1"/>
<gene>
    <name evidence="2" type="ORF">CTI12_AA420060</name>
</gene>